<feature type="domain" description="Metallo-beta-lactamase" evidence="1">
    <location>
        <begin position="12"/>
        <end position="204"/>
    </location>
</feature>
<dbReference type="InterPro" id="IPR050114">
    <property type="entry name" value="UPF0173_UPF0282_UlaG_hydrolase"/>
</dbReference>
<proteinExistence type="predicted"/>
<name>A0ABY4F7J1_9BACT</name>
<evidence type="ECO:0000259" key="1">
    <source>
        <dbReference type="SMART" id="SM00849"/>
    </source>
</evidence>
<dbReference type="InterPro" id="IPR036866">
    <property type="entry name" value="RibonucZ/Hydroxyglut_hydro"/>
</dbReference>
<accession>A0ABY4F7J1</accession>
<dbReference type="SUPFAM" id="SSF56281">
    <property type="entry name" value="Metallo-hydrolase/oxidoreductase"/>
    <property type="match status" value="1"/>
</dbReference>
<dbReference type="PANTHER" id="PTHR43546">
    <property type="entry name" value="UPF0173 METAL-DEPENDENT HYDROLASE MJ1163-RELATED"/>
    <property type="match status" value="1"/>
</dbReference>
<dbReference type="NCBIfam" id="NF001911">
    <property type="entry name" value="PRK00685.1"/>
    <property type="match status" value="1"/>
</dbReference>
<dbReference type="RefSeq" id="WP_244715560.1">
    <property type="nucleotide sequence ID" value="NZ_CP095049.1"/>
</dbReference>
<protein>
    <submittedName>
        <fullName evidence="2">Metal-dependent hydrolase</fullName>
    </submittedName>
</protein>
<keyword evidence="3" id="KW-1185">Reference proteome</keyword>
<dbReference type="Proteomes" id="UP000831785">
    <property type="component" value="Chromosome"/>
</dbReference>
<gene>
    <name evidence="2" type="ORF">MUN80_19795</name>
</gene>
<evidence type="ECO:0000313" key="2">
    <source>
        <dbReference type="EMBL" id="UOQ51993.1"/>
    </source>
</evidence>
<reference evidence="2 3" key="1">
    <citation type="submission" date="2022-04" db="EMBL/GenBank/DDBJ databases">
        <title>Hymenobacter sp. isolated from the air.</title>
        <authorList>
            <person name="Won M."/>
            <person name="Lee C.-M."/>
            <person name="Woen H.-Y."/>
            <person name="Kwon S.-W."/>
        </authorList>
    </citation>
    <scope>NUCLEOTIDE SEQUENCE [LARGE SCALE GENOMIC DNA]</scope>
    <source>
        <strain evidence="3">5116 S-27</strain>
    </source>
</reference>
<dbReference type="EMBL" id="CP095049">
    <property type="protein sequence ID" value="UOQ51993.1"/>
    <property type="molecule type" value="Genomic_DNA"/>
</dbReference>
<sequence length="256" mass="28375">MYPEPTTIQLLGHATFKITTPEKKVILVDPWLFDNPYIPRGLEQQPVVDLMLVTHGHEDHMDIRLKELIDQTSPTIIANNICRRFLIEQAVEEGLFEPMNLGGSLQVHGVTVTMVNAFHHAHVYLTEKTVTFPHAANGFVVCLSDGTTVYFAGDTCVFGDMQLIRELYQPTIAVLPIGGRSMMGALEAAHAVKLLQVDHVIPFHYGTAPEHTQTPDEFVARTRQYPNTHIHLLQAGQVLDCSSMTVGAMANPESAL</sequence>
<evidence type="ECO:0000313" key="3">
    <source>
        <dbReference type="Proteomes" id="UP000831785"/>
    </source>
</evidence>
<dbReference type="Gene3D" id="3.60.15.10">
    <property type="entry name" value="Ribonuclease Z/Hydroxyacylglutathione hydrolase-like"/>
    <property type="match status" value="1"/>
</dbReference>
<dbReference type="Pfam" id="PF13483">
    <property type="entry name" value="Lactamase_B_3"/>
    <property type="match status" value="1"/>
</dbReference>
<dbReference type="SMART" id="SM00849">
    <property type="entry name" value="Lactamase_B"/>
    <property type="match status" value="1"/>
</dbReference>
<keyword evidence="2" id="KW-0378">Hydrolase</keyword>
<organism evidence="2 3">
    <name type="scientific">Hymenobacter cellulosivorans</name>
    <dbReference type="NCBI Taxonomy" id="2932249"/>
    <lineage>
        <taxon>Bacteria</taxon>
        <taxon>Pseudomonadati</taxon>
        <taxon>Bacteroidota</taxon>
        <taxon>Cytophagia</taxon>
        <taxon>Cytophagales</taxon>
        <taxon>Hymenobacteraceae</taxon>
        <taxon>Hymenobacter</taxon>
    </lineage>
</organism>
<dbReference type="InterPro" id="IPR001279">
    <property type="entry name" value="Metallo-B-lactamas"/>
</dbReference>
<dbReference type="PANTHER" id="PTHR43546:SF3">
    <property type="entry name" value="UPF0173 METAL-DEPENDENT HYDROLASE MJ1163"/>
    <property type="match status" value="1"/>
</dbReference>
<dbReference type="GO" id="GO:0016787">
    <property type="term" value="F:hydrolase activity"/>
    <property type="evidence" value="ECO:0007669"/>
    <property type="project" value="UniProtKB-KW"/>
</dbReference>